<dbReference type="Pfam" id="PF25610">
    <property type="entry name" value="HR1_TOCA"/>
    <property type="match status" value="1"/>
</dbReference>
<dbReference type="PROSITE" id="PS51741">
    <property type="entry name" value="F_BAR"/>
    <property type="match status" value="1"/>
</dbReference>
<dbReference type="Pfam" id="PF00018">
    <property type="entry name" value="SH3_1"/>
    <property type="match status" value="1"/>
</dbReference>
<keyword evidence="2 4" id="KW-0175">Coiled coil</keyword>
<dbReference type="Gene3D" id="2.30.30.40">
    <property type="entry name" value="SH3 Domains"/>
    <property type="match status" value="1"/>
</dbReference>
<dbReference type="CDD" id="cd11619">
    <property type="entry name" value="HR1_CIP4-like"/>
    <property type="match status" value="1"/>
</dbReference>
<dbReference type="PANTHER" id="PTHR15735:SF12">
    <property type="entry name" value="CDC42-INTERACTING PROTEIN 4, ISOFORM B"/>
    <property type="match status" value="1"/>
</dbReference>
<dbReference type="Proteomes" id="UP000694941">
    <property type="component" value="Unplaced"/>
</dbReference>
<dbReference type="PROSITE" id="PS51860">
    <property type="entry name" value="REM_1"/>
    <property type="match status" value="1"/>
</dbReference>
<dbReference type="SUPFAM" id="SSF103657">
    <property type="entry name" value="BAR/IMD domain-like"/>
    <property type="match status" value="1"/>
</dbReference>
<sequence length="490" mass="55545">MAENFMTDIVKEVHNLIKEIKDERKKYLREGENRHGQLQNAVILHDKAKKAYEKTFREAEKSQESYIKADADINLSRAEVEKARIFSNAKNQLCEEAKTNYADQLQKTNEIQRVHFFEAMPQIFQNIQDMDERRISCFQNFLKQFADIQKQVIPIINKCLEGIVVAAKTVDAKQDSKLVIERFKTGFSPPEDLPFEDLSNIKSTENNTNSQQIPTVKVETVRGSVSSGKPKKRHGLFGIFVSKHASDDYKDDFSDLPPAQRKKKLQQKVDQIQVALQQESAARDGLLKMKQVYETNRGLGDPESVEGQLYEQEQKLDNLQAELQKYQGYLADADISTLTPVVQKKVHNSLNLSDNALSRSASESCVINAKNFKISTPETSHGSYHSQDDINSDMTVQPNEDIYASPDPEFENIDDFDDANNVPLPPIGTAKALYAFDGQSEGSVWMEENEDLLVIEVDQGDGWTRVRKNTSEEGFVPTSYIETSINQSDC</sequence>
<dbReference type="SMART" id="SM00326">
    <property type="entry name" value="SH3"/>
    <property type="match status" value="1"/>
</dbReference>
<evidence type="ECO:0000256" key="2">
    <source>
        <dbReference type="ARBA" id="ARBA00023054"/>
    </source>
</evidence>
<dbReference type="PROSITE" id="PS50002">
    <property type="entry name" value="SH3"/>
    <property type="match status" value="1"/>
</dbReference>
<dbReference type="InterPro" id="IPR027267">
    <property type="entry name" value="AH/BAR_dom_sf"/>
</dbReference>
<evidence type="ECO:0000256" key="1">
    <source>
        <dbReference type="ARBA" id="ARBA00022443"/>
    </source>
</evidence>
<keyword evidence="8" id="KW-1185">Reference proteome</keyword>
<dbReference type="InterPro" id="IPR001452">
    <property type="entry name" value="SH3_domain"/>
</dbReference>
<dbReference type="InterPro" id="IPR036028">
    <property type="entry name" value="SH3-like_dom_sf"/>
</dbReference>
<feature type="domain" description="F-BAR" evidence="6">
    <location>
        <begin position="1"/>
        <end position="175"/>
    </location>
</feature>
<dbReference type="InterPro" id="IPR057870">
    <property type="entry name" value="HR1_TOCA"/>
</dbReference>
<evidence type="ECO:0000259" key="6">
    <source>
        <dbReference type="PROSITE" id="PS51741"/>
    </source>
</evidence>
<dbReference type="SUPFAM" id="SSF50044">
    <property type="entry name" value="SH3-domain"/>
    <property type="match status" value="1"/>
</dbReference>
<dbReference type="GeneID" id="106473817"/>
<evidence type="ECO:0000256" key="4">
    <source>
        <dbReference type="PROSITE-ProRule" id="PRU01077"/>
    </source>
</evidence>
<dbReference type="PANTHER" id="PTHR15735">
    <property type="entry name" value="FCH AND DOUBLE SH3 DOMAINS PROTEIN"/>
    <property type="match status" value="1"/>
</dbReference>
<feature type="domain" description="REM-1" evidence="7">
    <location>
        <begin position="255"/>
        <end position="332"/>
    </location>
</feature>
<protein>
    <submittedName>
        <fullName evidence="9">Formin-binding protein 1-like</fullName>
    </submittedName>
</protein>
<evidence type="ECO:0000256" key="3">
    <source>
        <dbReference type="PROSITE-ProRule" id="PRU00192"/>
    </source>
</evidence>
<accession>A0ABM1BWD3</accession>
<proteinExistence type="predicted"/>
<name>A0ABM1BWD3_LIMPO</name>
<keyword evidence="1 3" id="KW-0728">SH3 domain</keyword>
<dbReference type="Gene3D" id="6.10.140.470">
    <property type="match status" value="1"/>
</dbReference>
<evidence type="ECO:0000259" key="5">
    <source>
        <dbReference type="PROSITE" id="PS50002"/>
    </source>
</evidence>
<dbReference type="Gene3D" id="1.20.1270.60">
    <property type="entry name" value="Arfaptin homology (AH) domain/BAR domain"/>
    <property type="match status" value="1"/>
</dbReference>
<dbReference type="InterPro" id="IPR031160">
    <property type="entry name" value="F_BAR_dom"/>
</dbReference>
<organism evidence="8 9">
    <name type="scientific">Limulus polyphemus</name>
    <name type="common">Atlantic horseshoe crab</name>
    <dbReference type="NCBI Taxonomy" id="6850"/>
    <lineage>
        <taxon>Eukaryota</taxon>
        <taxon>Metazoa</taxon>
        <taxon>Ecdysozoa</taxon>
        <taxon>Arthropoda</taxon>
        <taxon>Chelicerata</taxon>
        <taxon>Merostomata</taxon>
        <taxon>Xiphosura</taxon>
        <taxon>Limulidae</taxon>
        <taxon>Limulus</taxon>
    </lineage>
</organism>
<reference evidence="9" key="1">
    <citation type="submission" date="2025-08" db="UniProtKB">
        <authorList>
            <consortium name="RefSeq"/>
        </authorList>
    </citation>
    <scope>IDENTIFICATION</scope>
    <source>
        <tissue evidence="9">Muscle</tissue>
    </source>
</reference>
<dbReference type="RefSeq" id="XP_013789946.2">
    <property type="nucleotide sequence ID" value="XM_013934492.2"/>
</dbReference>
<dbReference type="InterPro" id="IPR011072">
    <property type="entry name" value="HR1_rho-bd"/>
</dbReference>
<gene>
    <name evidence="9" type="primary">LOC106473817</name>
</gene>
<evidence type="ECO:0000259" key="7">
    <source>
        <dbReference type="PROSITE" id="PS51860"/>
    </source>
</evidence>
<evidence type="ECO:0000313" key="9">
    <source>
        <dbReference type="RefSeq" id="XP_013789946.2"/>
    </source>
</evidence>
<evidence type="ECO:0000313" key="8">
    <source>
        <dbReference type="Proteomes" id="UP000694941"/>
    </source>
</evidence>
<feature type="domain" description="SH3" evidence="5">
    <location>
        <begin position="425"/>
        <end position="486"/>
    </location>
</feature>
<dbReference type="CDD" id="cd11911">
    <property type="entry name" value="SH3_CIP4-like"/>
    <property type="match status" value="1"/>
</dbReference>